<proteinExistence type="predicted"/>
<dbReference type="PANTHER" id="PTHR45817">
    <property type="entry name" value="LYSYL OXIDASE-LIKE-RELATED"/>
    <property type="match status" value="1"/>
</dbReference>
<gene>
    <name evidence="2" type="ORF">BDK51DRAFT_40036</name>
</gene>
<keyword evidence="3" id="KW-1185">Reference proteome</keyword>
<evidence type="ECO:0000313" key="2">
    <source>
        <dbReference type="EMBL" id="RKO87645.1"/>
    </source>
</evidence>
<sequence>HWHFLAYADYRILDITATNTILRGHKNGFCLEDIGCDENGLQPFYNCTNQGISKGCYDLYDETLACQWIDITDLPNQAGYTPNTAYVVEVNVNPQGFFPEITRTNNIVHVPFTVANTTMYDGPATLSPGGTGVVITAPNPAGGAGGAGAAAPAAPAAPAPPAAA</sequence>
<feature type="compositionally biased region" description="Pro residues" evidence="1">
    <location>
        <begin position="155"/>
        <end position="164"/>
    </location>
</feature>
<dbReference type="GO" id="GO:0005615">
    <property type="term" value="C:extracellular space"/>
    <property type="evidence" value="ECO:0007669"/>
    <property type="project" value="TreeGrafter"/>
</dbReference>
<dbReference type="Proteomes" id="UP000269721">
    <property type="component" value="Unassembled WGS sequence"/>
</dbReference>
<feature type="non-terminal residue" evidence="2">
    <location>
        <position position="1"/>
    </location>
</feature>
<accession>A0A4P9W880</accession>
<reference evidence="3" key="1">
    <citation type="journal article" date="2018" name="Nat. Microbiol.">
        <title>Leveraging single-cell genomics to expand the fungal tree of life.</title>
        <authorList>
            <person name="Ahrendt S.R."/>
            <person name="Quandt C.A."/>
            <person name="Ciobanu D."/>
            <person name="Clum A."/>
            <person name="Salamov A."/>
            <person name="Andreopoulos B."/>
            <person name="Cheng J.F."/>
            <person name="Woyke T."/>
            <person name="Pelin A."/>
            <person name="Henrissat B."/>
            <person name="Reynolds N.K."/>
            <person name="Benny G.L."/>
            <person name="Smith M.E."/>
            <person name="James T.Y."/>
            <person name="Grigoriev I.V."/>
        </authorList>
    </citation>
    <scope>NUCLEOTIDE SEQUENCE [LARGE SCALE GENOMIC DNA]</scope>
</reference>
<evidence type="ECO:0000256" key="1">
    <source>
        <dbReference type="SAM" id="MobiDB-lite"/>
    </source>
</evidence>
<name>A0A4P9W880_9FUNG</name>
<dbReference type="OrthoDB" id="547291at2759"/>
<dbReference type="EMBL" id="KZ997269">
    <property type="protein sequence ID" value="RKO87645.1"/>
    <property type="molecule type" value="Genomic_DNA"/>
</dbReference>
<organism evidence="2 3">
    <name type="scientific">Blyttiomyces helicus</name>
    <dbReference type="NCBI Taxonomy" id="388810"/>
    <lineage>
        <taxon>Eukaryota</taxon>
        <taxon>Fungi</taxon>
        <taxon>Fungi incertae sedis</taxon>
        <taxon>Chytridiomycota</taxon>
        <taxon>Chytridiomycota incertae sedis</taxon>
        <taxon>Chytridiomycetes</taxon>
        <taxon>Chytridiomycetes incertae sedis</taxon>
        <taxon>Blyttiomyces</taxon>
    </lineage>
</organism>
<dbReference type="InterPro" id="IPR001695">
    <property type="entry name" value="Lysyl_oxidase"/>
</dbReference>
<dbReference type="GO" id="GO:0004720">
    <property type="term" value="F:protein-lysine 6-oxidase activity"/>
    <property type="evidence" value="ECO:0007669"/>
    <property type="project" value="TreeGrafter"/>
</dbReference>
<dbReference type="PANTHER" id="PTHR45817:SF10">
    <property type="entry name" value="LYSYL OXIDASE HOMOLOG"/>
    <property type="match status" value="1"/>
</dbReference>
<evidence type="ECO:0000313" key="3">
    <source>
        <dbReference type="Proteomes" id="UP000269721"/>
    </source>
</evidence>
<dbReference type="Pfam" id="PF01186">
    <property type="entry name" value="Lysyl_oxidase"/>
    <property type="match status" value="1"/>
</dbReference>
<dbReference type="AlphaFoldDB" id="A0A4P9W880"/>
<dbReference type="InterPro" id="IPR050912">
    <property type="entry name" value="LOX-like_protein"/>
</dbReference>
<protein>
    <submittedName>
        <fullName evidence="2">Lysyl oxidase-domain-containing protein</fullName>
    </submittedName>
</protein>
<feature type="region of interest" description="Disordered" evidence="1">
    <location>
        <begin position="143"/>
        <end position="164"/>
    </location>
</feature>
<dbReference type="GO" id="GO:0005507">
    <property type="term" value="F:copper ion binding"/>
    <property type="evidence" value="ECO:0007669"/>
    <property type="project" value="InterPro"/>
</dbReference>